<feature type="binding site" evidence="5">
    <location>
        <begin position="184"/>
        <end position="187"/>
    </location>
    <ligand>
        <name>ATP</name>
        <dbReference type="ChEBI" id="CHEBI:30616"/>
    </ligand>
</feature>
<evidence type="ECO:0000256" key="6">
    <source>
        <dbReference type="RuleBase" id="RU361200"/>
    </source>
</evidence>
<dbReference type="STRING" id="1774968.AUC68_03865"/>
<dbReference type="HAMAP" id="MF_01928">
    <property type="entry name" value="PurK"/>
    <property type="match status" value="1"/>
</dbReference>
<dbReference type="NCBIfam" id="NF004679">
    <property type="entry name" value="PRK06019.1-5"/>
    <property type="match status" value="1"/>
</dbReference>
<dbReference type="FunFam" id="3.30.470.20:FF:000029">
    <property type="entry name" value="N5-carboxyaminoimidazole ribonucleotide synthase"/>
    <property type="match status" value="1"/>
</dbReference>
<dbReference type="InterPro" id="IPR054350">
    <property type="entry name" value="PurT/PurK_preATP-grasp"/>
</dbReference>
<dbReference type="InterPro" id="IPR013815">
    <property type="entry name" value="ATP_grasp_subdomain_1"/>
</dbReference>
<dbReference type="FunFam" id="3.30.1490.20:FF:000015">
    <property type="entry name" value="N5-carboxyaminoimidazole ribonucleotide synthase"/>
    <property type="match status" value="1"/>
</dbReference>
<feature type="binding site" evidence="5">
    <location>
        <position position="215"/>
    </location>
    <ligand>
        <name>ATP</name>
        <dbReference type="ChEBI" id="CHEBI:30616"/>
    </ligand>
</feature>
<gene>
    <name evidence="5 6" type="primary">purK</name>
    <name evidence="8" type="ORF">AUC68_03865</name>
</gene>
<dbReference type="NCBIfam" id="TIGR01161">
    <property type="entry name" value="purK"/>
    <property type="match status" value="1"/>
</dbReference>
<dbReference type="SUPFAM" id="SSF52440">
    <property type="entry name" value="PreATP-grasp domain"/>
    <property type="match status" value="1"/>
</dbReference>
<dbReference type="InterPro" id="IPR029752">
    <property type="entry name" value="D-isomer_DH_CS1"/>
</dbReference>
<dbReference type="GO" id="GO:0034028">
    <property type="term" value="F:5-(carboxyamino)imidazole ribonucleotide synthase activity"/>
    <property type="evidence" value="ECO:0007669"/>
    <property type="project" value="UniProtKB-UniRule"/>
</dbReference>
<evidence type="ECO:0000256" key="2">
    <source>
        <dbReference type="ARBA" id="ARBA00022741"/>
    </source>
</evidence>
<sequence>MMIDHPLPPGSTIGILGGGQLGRMTSVAASRLGLKTHIYNDTPDAPAFDVAAAATVGAYDDLDAIARFAEQVDVVTCEFENVPAAALEAAGRSACVFPPVKSFEVAQDRLTEKDFVSGLGIAVAPYAAVATLADLKGAILRVPPPALLKTRRFGYDGKGQASIHTLCEAESAWEIIGEAPAILEGMVAFEREVSVIAVRGQDGTMRFYDVVENVHRGGILDTSTVPANMAPRLAGEAQAIAGRIAEALGHVGVLTVEMFQTGGASPSLAVNEIAPRVHNSGHWTQDACLISQFENHVRAICGWPLGDVARHSDAVMTNLIGDDAGEWRQNAAEAGTALHLYGKAEARPGRKMGHITRISPKS</sequence>
<dbReference type="AlphaFoldDB" id="A0A1E3W079"/>
<comment type="function">
    <text evidence="5">Catalyzes the ATP-dependent conversion of 5-aminoimidazole ribonucleotide (AIR) and HCO(3)(-) to N5-carboxyaminoimidazole ribonucleotide (N5-CAIR).</text>
</comment>
<dbReference type="InterPro" id="IPR011761">
    <property type="entry name" value="ATP-grasp"/>
</dbReference>
<comment type="function">
    <text evidence="6">Catalyzes the ATP-dependent conversion of 5-aminoimidazole ribonucleotide (AIR) and HCO(3)- to N5-carboxyaminoimidazole ribonucleotide (N5-CAIR).</text>
</comment>
<comment type="pathway">
    <text evidence="5 6">Purine metabolism; IMP biosynthesis via de novo pathway; 5-amino-1-(5-phospho-D-ribosyl)imidazole-4-carboxylate from 5-amino-1-(5-phospho-D-ribosyl)imidazole (N5-CAIR route): step 1/2.</text>
</comment>
<evidence type="ECO:0000256" key="3">
    <source>
        <dbReference type="ARBA" id="ARBA00022755"/>
    </source>
</evidence>
<evidence type="ECO:0000313" key="8">
    <source>
        <dbReference type="EMBL" id="ODR99169.1"/>
    </source>
</evidence>
<comment type="similarity">
    <text evidence="5 6">Belongs to the PurK/PurT family.</text>
</comment>
<dbReference type="InterPro" id="IPR011054">
    <property type="entry name" value="Rudment_hybrid_motif"/>
</dbReference>
<dbReference type="EC" id="6.3.4.18" evidence="5 6"/>
<protein>
    <recommendedName>
        <fullName evidence="5 6">N5-carboxyaminoimidazole ribonucleotide synthase</fullName>
        <shortName evidence="5 6">N5-CAIR synthase</shortName>
        <ecNumber evidence="5 6">6.3.4.18</ecNumber>
    </recommendedName>
    <alternativeName>
        <fullName evidence="5 6">5-(carboxyamino)imidazole ribonucleotide synthetase</fullName>
    </alternativeName>
</protein>
<accession>A0A1E3W079</accession>
<dbReference type="SUPFAM" id="SSF51246">
    <property type="entry name" value="Rudiment single hybrid motif"/>
    <property type="match status" value="1"/>
</dbReference>
<dbReference type="SUPFAM" id="SSF56059">
    <property type="entry name" value="Glutathione synthetase ATP-binding domain-like"/>
    <property type="match status" value="1"/>
</dbReference>
<dbReference type="GO" id="GO:0046872">
    <property type="term" value="F:metal ion binding"/>
    <property type="evidence" value="ECO:0007669"/>
    <property type="project" value="InterPro"/>
</dbReference>
<keyword evidence="1 5" id="KW-0436">Ligase</keyword>
<dbReference type="GO" id="GO:0005829">
    <property type="term" value="C:cytosol"/>
    <property type="evidence" value="ECO:0007669"/>
    <property type="project" value="TreeGrafter"/>
</dbReference>
<comment type="catalytic activity">
    <reaction evidence="5 6">
        <text>5-amino-1-(5-phospho-beta-D-ribosyl)imidazole + hydrogencarbonate + ATP = 5-carboxyamino-1-(5-phospho-D-ribosyl)imidazole + ADP + phosphate + 2 H(+)</text>
        <dbReference type="Rhea" id="RHEA:19317"/>
        <dbReference type="ChEBI" id="CHEBI:15378"/>
        <dbReference type="ChEBI" id="CHEBI:17544"/>
        <dbReference type="ChEBI" id="CHEBI:30616"/>
        <dbReference type="ChEBI" id="CHEBI:43474"/>
        <dbReference type="ChEBI" id="CHEBI:58730"/>
        <dbReference type="ChEBI" id="CHEBI:137981"/>
        <dbReference type="ChEBI" id="CHEBI:456216"/>
        <dbReference type="EC" id="6.3.4.18"/>
    </reaction>
</comment>
<dbReference type="Pfam" id="PF17769">
    <property type="entry name" value="PurK_C"/>
    <property type="match status" value="1"/>
</dbReference>
<feature type="binding site" evidence="5">
    <location>
        <position position="109"/>
    </location>
    <ligand>
        <name>ATP</name>
        <dbReference type="ChEBI" id="CHEBI:30616"/>
    </ligand>
</feature>
<keyword evidence="9" id="KW-1185">Reference proteome</keyword>
<evidence type="ECO:0000313" key="9">
    <source>
        <dbReference type="Proteomes" id="UP000094501"/>
    </source>
</evidence>
<dbReference type="GO" id="GO:0016616">
    <property type="term" value="F:oxidoreductase activity, acting on the CH-OH group of donors, NAD or NADP as acceptor"/>
    <property type="evidence" value="ECO:0007669"/>
    <property type="project" value="UniProtKB-ARBA"/>
</dbReference>
<dbReference type="PANTHER" id="PTHR11609:SF5">
    <property type="entry name" value="PHOSPHORIBOSYLAMINOIMIDAZOLE CARBOXYLASE"/>
    <property type="match status" value="1"/>
</dbReference>
<evidence type="ECO:0000259" key="7">
    <source>
        <dbReference type="PROSITE" id="PS50975"/>
    </source>
</evidence>
<dbReference type="PANTHER" id="PTHR11609">
    <property type="entry name" value="PURINE BIOSYNTHESIS PROTEIN 6/7, PUR6/7"/>
    <property type="match status" value="1"/>
</dbReference>
<comment type="subunit">
    <text evidence="5 6">Homodimer.</text>
</comment>
<dbReference type="Pfam" id="PF22660">
    <property type="entry name" value="RS_preATP-grasp-like"/>
    <property type="match status" value="1"/>
</dbReference>
<reference evidence="8 9" key="1">
    <citation type="journal article" date="2016" name="Environ. Microbiol.">
        <title>New Methyloceanibacter diversity from North Sea sediments includes methanotroph containing solely the soluble methane monooxygenase.</title>
        <authorList>
            <person name="Vekeman B."/>
            <person name="Kerckhof F.M."/>
            <person name="Cremers G."/>
            <person name="de Vos P."/>
            <person name="Vandamme P."/>
            <person name="Boon N."/>
            <person name="Op den Camp H.J."/>
            <person name="Heylen K."/>
        </authorList>
    </citation>
    <scope>NUCLEOTIDE SEQUENCE [LARGE SCALE GENOMIC DNA]</scope>
    <source>
        <strain evidence="8 9">R-67174</strain>
    </source>
</reference>
<comment type="caution">
    <text evidence="8">The sequence shown here is derived from an EMBL/GenBank/DDBJ whole genome shotgun (WGS) entry which is preliminary data.</text>
</comment>
<dbReference type="GO" id="GO:0004638">
    <property type="term" value="F:phosphoribosylaminoimidazole carboxylase activity"/>
    <property type="evidence" value="ECO:0007669"/>
    <property type="project" value="InterPro"/>
</dbReference>
<feature type="domain" description="ATP-grasp" evidence="7">
    <location>
        <begin position="113"/>
        <end position="301"/>
    </location>
</feature>
<feature type="binding site" evidence="5">
    <location>
        <position position="192"/>
    </location>
    <ligand>
        <name>ATP</name>
        <dbReference type="ChEBI" id="CHEBI:30616"/>
    </ligand>
</feature>
<dbReference type="InterPro" id="IPR040686">
    <property type="entry name" value="PurK_C"/>
</dbReference>
<dbReference type="Pfam" id="PF02222">
    <property type="entry name" value="ATP-grasp"/>
    <property type="match status" value="1"/>
</dbReference>
<evidence type="ECO:0000256" key="5">
    <source>
        <dbReference type="HAMAP-Rule" id="MF_01928"/>
    </source>
</evidence>
<dbReference type="InterPro" id="IPR016185">
    <property type="entry name" value="PreATP-grasp_dom_sf"/>
</dbReference>
<dbReference type="Gene3D" id="3.40.50.20">
    <property type="match status" value="1"/>
</dbReference>
<keyword evidence="3 5" id="KW-0658">Purine biosynthesis</keyword>
<dbReference type="InterPro" id="IPR003135">
    <property type="entry name" value="ATP-grasp_carboxylate-amine"/>
</dbReference>
<dbReference type="GO" id="GO:0005524">
    <property type="term" value="F:ATP binding"/>
    <property type="evidence" value="ECO:0007669"/>
    <property type="project" value="UniProtKB-UniRule"/>
</dbReference>
<dbReference type="GO" id="GO:0006189">
    <property type="term" value="P:'de novo' IMP biosynthetic process"/>
    <property type="evidence" value="ECO:0007669"/>
    <property type="project" value="UniProtKB-UniRule"/>
</dbReference>
<dbReference type="UniPathway" id="UPA00074">
    <property type="reaction ID" value="UER00942"/>
</dbReference>
<dbReference type="PROSITE" id="PS50975">
    <property type="entry name" value="ATP_GRASP"/>
    <property type="match status" value="1"/>
</dbReference>
<dbReference type="Gene3D" id="3.30.1490.20">
    <property type="entry name" value="ATP-grasp fold, A domain"/>
    <property type="match status" value="1"/>
</dbReference>
<keyword evidence="2 5" id="KW-0547">Nucleotide-binding</keyword>
<evidence type="ECO:0000256" key="4">
    <source>
        <dbReference type="ARBA" id="ARBA00022840"/>
    </source>
</evidence>
<organism evidence="8 9">
    <name type="scientific">Methyloceanibacter methanicus</name>
    <dbReference type="NCBI Taxonomy" id="1774968"/>
    <lineage>
        <taxon>Bacteria</taxon>
        <taxon>Pseudomonadati</taxon>
        <taxon>Pseudomonadota</taxon>
        <taxon>Alphaproteobacteria</taxon>
        <taxon>Hyphomicrobiales</taxon>
        <taxon>Hyphomicrobiaceae</taxon>
        <taxon>Methyloceanibacter</taxon>
    </lineage>
</organism>
<dbReference type="PROSITE" id="PS00065">
    <property type="entry name" value="D_2_HYDROXYACID_DH_1"/>
    <property type="match status" value="1"/>
</dbReference>
<dbReference type="NCBIfam" id="NF004676">
    <property type="entry name" value="PRK06019.1-2"/>
    <property type="match status" value="1"/>
</dbReference>
<dbReference type="Gene3D" id="3.30.470.20">
    <property type="entry name" value="ATP-grasp fold, B domain"/>
    <property type="match status" value="1"/>
</dbReference>
<proteinExistence type="inferred from homology"/>
<dbReference type="OrthoDB" id="9804625at2"/>
<dbReference type="EMBL" id="LPWG01000011">
    <property type="protein sequence ID" value="ODR99169.1"/>
    <property type="molecule type" value="Genomic_DNA"/>
</dbReference>
<name>A0A1E3W079_9HYPH</name>
<feature type="binding site" evidence="5">
    <location>
        <begin position="271"/>
        <end position="272"/>
    </location>
    <ligand>
        <name>ATP</name>
        <dbReference type="ChEBI" id="CHEBI:30616"/>
    </ligand>
</feature>
<evidence type="ECO:0000256" key="1">
    <source>
        <dbReference type="ARBA" id="ARBA00022598"/>
    </source>
</evidence>
<dbReference type="Proteomes" id="UP000094501">
    <property type="component" value="Unassembled WGS sequence"/>
</dbReference>
<keyword evidence="4 5" id="KW-0067">ATP-binding</keyword>
<feature type="binding site" evidence="5">
    <location>
        <position position="149"/>
    </location>
    <ligand>
        <name>ATP</name>
        <dbReference type="ChEBI" id="CHEBI:30616"/>
    </ligand>
</feature>
<dbReference type="RefSeq" id="WP_069437110.1">
    <property type="nucleotide sequence ID" value="NZ_LPWG01000011.1"/>
</dbReference>
<dbReference type="InterPro" id="IPR005875">
    <property type="entry name" value="PurK"/>
</dbReference>
<feature type="binding site" evidence="5">
    <location>
        <begin position="154"/>
        <end position="160"/>
    </location>
    <ligand>
        <name>ATP</name>
        <dbReference type="ChEBI" id="CHEBI:30616"/>
    </ligand>
</feature>